<feature type="transmembrane region" description="Helical" evidence="2">
    <location>
        <begin position="6"/>
        <end position="23"/>
    </location>
</feature>
<dbReference type="RefSeq" id="WP_343860061.1">
    <property type="nucleotide sequence ID" value="NZ_BAAAFD010000006.1"/>
</dbReference>
<comment type="caution">
    <text evidence="3">The sequence shown here is derived from an EMBL/GenBank/DDBJ whole genome shotgun (WGS) entry which is preliminary data.</text>
</comment>
<keyword evidence="2" id="KW-0472">Membrane</keyword>
<evidence type="ECO:0000256" key="1">
    <source>
        <dbReference type="SAM" id="MobiDB-lite"/>
    </source>
</evidence>
<accession>A0ABN1LKY1</accession>
<protein>
    <submittedName>
        <fullName evidence="3">DNA repair ATPase</fullName>
    </submittedName>
</protein>
<sequence>MLFPIIIILIVSLVVVAIVVNALQQHREKVEAEKRTEIAKQKSVIDETENVLMAVETIPVSQRLVAILHNRVLNALKIIYELNPNIAEIKQRVREAQDRIKTINVDTPAPSHENFNLPESDKMVIQYIQAVKKFRVLLRSEHAKGKVDTQTFSQEDRHLASLQLRVNVETLAKRGQAAVQSNMLGSARQYFEKAIAALESQNIPDPYNLERKGQLEEQLRTIQDNLRNANAKDRAKKQEEERDELDELFAPKKKW</sequence>
<dbReference type="EMBL" id="BAAAFD010000006">
    <property type="protein sequence ID" value="GAA0857372.1"/>
    <property type="molecule type" value="Genomic_DNA"/>
</dbReference>
<gene>
    <name evidence="3" type="ORF">GCM10009114_22900</name>
</gene>
<keyword evidence="4" id="KW-1185">Reference proteome</keyword>
<evidence type="ECO:0000313" key="3">
    <source>
        <dbReference type="EMBL" id="GAA0857372.1"/>
    </source>
</evidence>
<name>A0ABN1LKY1_9ALTE</name>
<proteinExistence type="predicted"/>
<feature type="region of interest" description="Disordered" evidence="1">
    <location>
        <begin position="226"/>
        <end position="255"/>
    </location>
</feature>
<reference evidence="3 4" key="1">
    <citation type="journal article" date="2019" name="Int. J. Syst. Evol. Microbiol.">
        <title>The Global Catalogue of Microorganisms (GCM) 10K type strain sequencing project: providing services to taxonomists for standard genome sequencing and annotation.</title>
        <authorList>
            <consortium name="The Broad Institute Genomics Platform"/>
            <consortium name="The Broad Institute Genome Sequencing Center for Infectious Disease"/>
            <person name="Wu L."/>
            <person name="Ma J."/>
        </authorList>
    </citation>
    <scope>NUCLEOTIDE SEQUENCE [LARGE SCALE GENOMIC DNA]</scope>
    <source>
        <strain evidence="3 4">JCM 15896</strain>
    </source>
</reference>
<evidence type="ECO:0000256" key="2">
    <source>
        <dbReference type="SAM" id="Phobius"/>
    </source>
</evidence>
<evidence type="ECO:0000313" key="4">
    <source>
        <dbReference type="Proteomes" id="UP001500359"/>
    </source>
</evidence>
<organism evidence="3 4">
    <name type="scientific">Aliiglaciecola litoralis</name>
    <dbReference type="NCBI Taxonomy" id="582857"/>
    <lineage>
        <taxon>Bacteria</taxon>
        <taxon>Pseudomonadati</taxon>
        <taxon>Pseudomonadota</taxon>
        <taxon>Gammaproteobacteria</taxon>
        <taxon>Alteromonadales</taxon>
        <taxon>Alteromonadaceae</taxon>
        <taxon>Aliiglaciecola</taxon>
    </lineage>
</organism>
<dbReference type="Proteomes" id="UP001500359">
    <property type="component" value="Unassembled WGS sequence"/>
</dbReference>
<feature type="compositionally biased region" description="Basic and acidic residues" evidence="1">
    <location>
        <begin position="230"/>
        <end position="240"/>
    </location>
</feature>
<keyword evidence="2" id="KW-0812">Transmembrane</keyword>
<keyword evidence="2" id="KW-1133">Transmembrane helix</keyword>